<evidence type="ECO:0000313" key="2">
    <source>
        <dbReference type="EMBL" id="EFW89656.1"/>
    </source>
</evidence>
<accession>E8JMP1</accession>
<evidence type="ECO:0000313" key="3">
    <source>
        <dbReference type="Proteomes" id="UP000005699"/>
    </source>
</evidence>
<protein>
    <recommendedName>
        <fullName evidence="1">Cyclophilin-like domain-containing protein</fullName>
    </recommendedName>
</protein>
<sequence length="51" mass="5531">MKLWAGNGLVLFYDDFSSSYSHTDLGKIVDGSGLSDSLGRGNISVTFEEED</sequence>
<organism evidence="2 3">
    <name type="scientific">Streptococcus equinus ATCC 9812</name>
    <dbReference type="NCBI Taxonomy" id="525379"/>
    <lineage>
        <taxon>Bacteria</taxon>
        <taxon>Bacillati</taxon>
        <taxon>Bacillota</taxon>
        <taxon>Bacilli</taxon>
        <taxon>Lactobacillales</taxon>
        <taxon>Streptococcaceae</taxon>
        <taxon>Streptococcus</taxon>
    </lineage>
</organism>
<proteinExistence type="predicted"/>
<dbReference type="AlphaFoldDB" id="E8JMP1"/>
<feature type="domain" description="Cyclophilin-like" evidence="1">
    <location>
        <begin position="3"/>
        <end position="48"/>
    </location>
</feature>
<evidence type="ECO:0000259" key="1">
    <source>
        <dbReference type="Pfam" id="PF18050"/>
    </source>
</evidence>
<gene>
    <name evidence="2" type="ORF">HMPREF0819_0264</name>
</gene>
<dbReference type="Proteomes" id="UP000005699">
    <property type="component" value="Unassembled WGS sequence"/>
</dbReference>
<reference evidence="2 3" key="1">
    <citation type="submission" date="2010-12" db="EMBL/GenBank/DDBJ databases">
        <authorList>
            <person name="Muzny D."/>
            <person name="Qin X."/>
            <person name="Deng J."/>
            <person name="Jiang H."/>
            <person name="Liu Y."/>
            <person name="Qu J."/>
            <person name="Song X.-Z."/>
            <person name="Zhang L."/>
            <person name="Thornton R."/>
            <person name="Coyle M."/>
            <person name="Francisco L."/>
            <person name="Jackson L."/>
            <person name="Javaid M."/>
            <person name="Korchina V."/>
            <person name="Kovar C."/>
            <person name="Mata R."/>
            <person name="Mathew T."/>
            <person name="Ngo R."/>
            <person name="Nguyen L."/>
            <person name="Nguyen N."/>
            <person name="Okwuonu G."/>
            <person name="Ongeri F."/>
            <person name="Pham C."/>
            <person name="Simmons D."/>
            <person name="Wilczek-Boney K."/>
            <person name="Hale W."/>
            <person name="Jakkamsetti A."/>
            <person name="Pham P."/>
            <person name="Ruth R."/>
            <person name="San Lucas F."/>
            <person name="Warren J."/>
            <person name="Zhang J."/>
            <person name="Zhao Z."/>
            <person name="Zhou C."/>
            <person name="Zhu D."/>
            <person name="Lee S."/>
            <person name="Bess C."/>
            <person name="Blankenburg K."/>
            <person name="Forbes L."/>
            <person name="Fu Q."/>
            <person name="Gubbala S."/>
            <person name="Hirani K."/>
            <person name="Jayaseelan J.C."/>
            <person name="Lara F."/>
            <person name="Munidasa M."/>
            <person name="Palculict T."/>
            <person name="Patil S."/>
            <person name="Pu L.-L."/>
            <person name="Saada N."/>
            <person name="Tang L."/>
            <person name="Weissenberger G."/>
            <person name="Zhu Y."/>
            <person name="Hemphill L."/>
            <person name="Shang Y."/>
            <person name="Youmans B."/>
            <person name="Ayvaz T."/>
            <person name="Ross M."/>
            <person name="Santibanez J."/>
            <person name="Aqrawi P."/>
            <person name="Gross S."/>
            <person name="Joshi V."/>
            <person name="Fowler G."/>
            <person name="Nazareth L."/>
            <person name="Reid J."/>
            <person name="Worley K."/>
            <person name="Petrosino J."/>
            <person name="Highlander S."/>
            <person name="Gibbs R."/>
        </authorList>
    </citation>
    <scope>NUCLEOTIDE SEQUENCE [LARGE SCALE GENOMIC DNA]</scope>
    <source>
        <strain evidence="2 3">ATCC 9812</strain>
    </source>
</reference>
<dbReference type="HOGENOM" id="CLU_3104320_0_0_9"/>
<comment type="caution">
    <text evidence="2">The sequence shown here is derived from an EMBL/GenBank/DDBJ whole genome shotgun (WGS) entry which is preliminary data.</text>
</comment>
<dbReference type="EMBL" id="AEVB01000006">
    <property type="protein sequence ID" value="EFW89656.1"/>
    <property type="molecule type" value="Genomic_DNA"/>
</dbReference>
<dbReference type="Pfam" id="PF18050">
    <property type="entry name" value="Cyclophil_like2"/>
    <property type="match status" value="1"/>
</dbReference>
<name>E8JMP1_STREI</name>
<dbReference type="InterPro" id="IPR041183">
    <property type="entry name" value="Cyclophilin-like"/>
</dbReference>